<proteinExistence type="predicted"/>
<dbReference type="GO" id="GO:0003677">
    <property type="term" value="F:DNA binding"/>
    <property type="evidence" value="ECO:0007669"/>
    <property type="project" value="InterPro"/>
</dbReference>
<evidence type="ECO:0000313" key="2">
    <source>
        <dbReference type="EMBL" id="SCE91616.1"/>
    </source>
</evidence>
<keyword evidence="3" id="KW-1185">Reference proteome</keyword>
<dbReference type="CDD" id="cd00093">
    <property type="entry name" value="HTH_XRE"/>
    <property type="match status" value="1"/>
</dbReference>
<evidence type="ECO:0000259" key="1">
    <source>
        <dbReference type="PROSITE" id="PS50943"/>
    </source>
</evidence>
<organism evidence="2 3">
    <name type="scientific">Micromonospora chokoriensis</name>
    <dbReference type="NCBI Taxonomy" id="356851"/>
    <lineage>
        <taxon>Bacteria</taxon>
        <taxon>Bacillati</taxon>
        <taxon>Actinomycetota</taxon>
        <taxon>Actinomycetes</taxon>
        <taxon>Micromonosporales</taxon>
        <taxon>Micromonosporaceae</taxon>
        <taxon>Micromonospora</taxon>
    </lineage>
</organism>
<dbReference type="EMBL" id="LT607409">
    <property type="protein sequence ID" value="SCE91616.1"/>
    <property type="molecule type" value="Genomic_DNA"/>
</dbReference>
<dbReference type="Proteomes" id="UP000198224">
    <property type="component" value="Chromosome I"/>
</dbReference>
<dbReference type="SUPFAM" id="SSF47413">
    <property type="entry name" value="lambda repressor-like DNA-binding domains"/>
    <property type="match status" value="1"/>
</dbReference>
<dbReference type="Pfam" id="PF19054">
    <property type="entry name" value="DUF5753"/>
    <property type="match status" value="1"/>
</dbReference>
<dbReference type="AlphaFoldDB" id="A0A1C4W5V8"/>
<dbReference type="SMART" id="SM00530">
    <property type="entry name" value="HTH_XRE"/>
    <property type="match status" value="1"/>
</dbReference>
<protein>
    <submittedName>
        <fullName evidence="2">Helix-turn-helix domain-containing protein</fullName>
    </submittedName>
</protein>
<reference evidence="3" key="1">
    <citation type="submission" date="2016-06" db="EMBL/GenBank/DDBJ databases">
        <authorList>
            <person name="Varghese N."/>
            <person name="Submissions Spin"/>
        </authorList>
    </citation>
    <scope>NUCLEOTIDE SEQUENCE [LARGE SCALE GENOMIC DNA]</scope>
    <source>
        <strain evidence="3">DSM 45160</strain>
    </source>
</reference>
<sequence length="260" mass="27549">MNGDMWIRALKAARAGACVSQEALAELIRWNPSTIAAIETGRRRPTPQFAEAADTALETGGLLAELLAVAARQESPAWFAPWPAIEAEAVALRTVQPSLVPGLLQTEAYAHAVLSAQGTHTPERVAQLVAGRLARQELLTGPAPKRFTAIVDEAALRRVVGDRDVQLAQLERLAELAALPHIRLYVIPAGVGAHAGLAGGFVLAALPDGDEVTYVDGVFGQIVDRPDTVDTIRTMWDALLGEALPAGVSVELIGKLVNEL</sequence>
<dbReference type="InterPro" id="IPR010982">
    <property type="entry name" value="Lambda_DNA-bd_dom_sf"/>
</dbReference>
<dbReference type="Gene3D" id="1.10.260.40">
    <property type="entry name" value="lambda repressor-like DNA-binding domains"/>
    <property type="match status" value="1"/>
</dbReference>
<gene>
    <name evidence="2" type="ORF">GA0070612_2157</name>
</gene>
<dbReference type="InterPro" id="IPR043917">
    <property type="entry name" value="DUF5753"/>
</dbReference>
<dbReference type="InterPro" id="IPR001387">
    <property type="entry name" value="Cro/C1-type_HTH"/>
</dbReference>
<dbReference type="PROSITE" id="PS50943">
    <property type="entry name" value="HTH_CROC1"/>
    <property type="match status" value="1"/>
</dbReference>
<evidence type="ECO:0000313" key="3">
    <source>
        <dbReference type="Proteomes" id="UP000198224"/>
    </source>
</evidence>
<name>A0A1C4W5V8_9ACTN</name>
<dbReference type="RefSeq" id="WP_088987771.1">
    <property type="nucleotide sequence ID" value="NZ_LT607409.1"/>
</dbReference>
<feature type="domain" description="HTH cro/C1-type" evidence="1">
    <location>
        <begin position="10"/>
        <end position="66"/>
    </location>
</feature>
<accession>A0A1C4W5V8</accession>
<dbReference type="Pfam" id="PF13560">
    <property type="entry name" value="HTH_31"/>
    <property type="match status" value="1"/>
</dbReference>